<evidence type="ECO:0000256" key="3">
    <source>
        <dbReference type="ARBA" id="ARBA00022795"/>
    </source>
</evidence>
<dbReference type="KEGG" id="mpar:F7D14_11295"/>
<name>A0A6B8M9P8_9HYPH</name>
<protein>
    <recommendedName>
        <fullName evidence="2">Basal-body rod modification protein FlgD</fullName>
    </recommendedName>
</protein>
<evidence type="ECO:0000256" key="1">
    <source>
        <dbReference type="ARBA" id="ARBA00010577"/>
    </source>
</evidence>
<dbReference type="Pfam" id="PF03963">
    <property type="entry name" value="FlgD"/>
    <property type="match status" value="1"/>
</dbReference>
<gene>
    <name evidence="5" type="primary">flgD</name>
    <name evidence="5" type="ORF">F7D14_11295</name>
</gene>
<keyword evidence="3" id="KW-1005">Bacterial flagellum biogenesis</keyword>
<organism evidence="5 6">
    <name type="scientific">Methylocystis parvus</name>
    <dbReference type="NCBI Taxonomy" id="134"/>
    <lineage>
        <taxon>Bacteria</taxon>
        <taxon>Pseudomonadati</taxon>
        <taxon>Pseudomonadota</taxon>
        <taxon>Alphaproteobacteria</taxon>
        <taxon>Hyphomicrobiales</taxon>
        <taxon>Methylocystaceae</taxon>
        <taxon>Methylocystis</taxon>
    </lineage>
</organism>
<dbReference type="RefSeq" id="WP_016919410.1">
    <property type="nucleotide sequence ID" value="NZ_CP044331.1"/>
</dbReference>
<proteinExistence type="inferred from homology"/>
<evidence type="ECO:0000313" key="6">
    <source>
        <dbReference type="Proteomes" id="UP000422569"/>
    </source>
</evidence>
<dbReference type="GO" id="GO:0044781">
    <property type="term" value="P:bacterial-type flagellum organization"/>
    <property type="evidence" value="ECO:0007669"/>
    <property type="project" value="UniProtKB-KW"/>
</dbReference>
<evidence type="ECO:0000256" key="4">
    <source>
        <dbReference type="ARBA" id="ARBA00024746"/>
    </source>
</evidence>
<keyword evidence="6" id="KW-1185">Reference proteome</keyword>
<keyword evidence="5" id="KW-0966">Cell projection</keyword>
<accession>A0A6B8M9P8</accession>
<dbReference type="NCBIfam" id="NF004670">
    <property type="entry name" value="PRK06009.1"/>
    <property type="match status" value="1"/>
</dbReference>
<dbReference type="AlphaFoldDB" id="A0A6B8M9P8"/>
<evidence type="ECO:0000313" key="5">
    <source>
        <dbReference type="EMBL" id="QGM98003.1"/>
    </source>
</evidence>
<keyword evidence="5" id="KW-0969">Cilium</keyword>
<dbReference type="EMBL" id="CP044331">
    <property type="protein sequence ID" value="QGM98003.1"/>
    <property type="molecule type" value="Genomic_DNA"/>
</dbReference>
<dbReference type="Proteomes" id="UP000422569">
    <property type="component" value="Chromosome"/>
</dbReference>
<keyword evidence="5" id="KW-0282">Flagellum</keyword>
<dbReference type="InterPro" id="IPR005648">
    <property type="entry name" value="FlgD"/>
</dbReference>
<comment type="similarity">
    <text evidence="1">Belongs to the FlgD family.</text>
</comment>
<evidence type="ECO:0000256" key="2">
    <source>
        <dbReference type="ARBA" id="ARBA00016013"/>
    </source>
</evidence>
<comment type="function">
    <text evidence="4">Required for flagellar hook formation. May act as a scaffolding protein.</text>
</comment>
<reference evidence="5 6" key="1">
    <citation type="submission" date="2019-09" db="EMBL/GenBank/DDBJ databases">
        <title>Isolation and complete genome sequencing of Methylocystis species.</title>
        <authorList>
            <person name="Rumah B.L."/>
            <person name="Stead C.E."/>
            <person name="Stevens B.C."/>
            <person name="Minton N.P."/>
            <person name="Grosse-Honebrink A."/>
            <person name="Zhang Y."/>
        </authorList>
    </citation>
    <scope>NUCLEOTIDE SEQUENCE [LARGE SCALE GENOMIC DNA]</scope>
    <source>
        <strain evidence="5 6">BRCS2</strain>
    </source>
</reference>
<sequence>MSIPLVQNNVSSAASSSTASLDATKLTGDFNAFLQLLVTQLKNQDPTKPLDPTQTVSQLATFSNVEQAVKTNALLERLSDMSTLSQASALIGKTATAADGSASGLIASVTMTDAGLIATLKDGRQLALGPGVTIS</sequence>